<dbReference type="InterPro" id="IPR050322">
    <property type="entry name" value="Fe-S_cluster_asmbl/transfer"/>
</dbReference>
<dbReference type="PROSITE" id="PS01152">
    <property type="entry name" value="HESB"/>
    <property type="match status" value="1"/>
</dbReference>
<keyword evidence="4" id="KW-1185">Reference proteome</keyword>
<dbReference type="InterPro" id="IPR000361">
    <property type="entry name" value="ATAP_core_dom"/>
</dbReference>
<dbReference type="GeneID" id="99766067"/>
<feature type="domain" description="Core" evidence="2">
    <location>
        <begin position="12"/>
        <end position="112"/>
    </location>
</feature>
<dbReference type="Pfam" id="PF01521">
    <property type="entry name" value="Fe-S_biosyn"/>
    <property type="match status" value="1"/>
</dbReference>
<dbReference type="NCBIfam" id="TIGR00049">
    <property type="entry name" value="iron-sulfur cluster assembly accessory protein"/>
    <property type="match status" value="1"/>
</dbReference>
<dbReference type="Gene3D" id="2.60.300.12">
    <property type="entry name" value="HesB-like domain"/>
    <property type="match status" value="1"/>
</dbReference>
<organism evidence="3 4">
    <name type="scientific">Alloalcanivorax venustensis ISO4</name>
    <dbReference type="NCBI Taxonomy" id="1177184"/>
    <lineage>
        <taxon>Bacteria</taxon>
        <taxon>Pseudomonadati</taxon>
        <taxon>Pseudomonadota</taxon>
        <taxon>Gammaproteobacteria</taxon>
        <taxon>Oceanospirillales</taxon>
        <taxon>Alcanivoracaceae</taxon>
        <taxon>Alloalcanivorax</taxon>
    </lineage>
</organism>
<comment type="similarity">
    <text evidence="1">Belongs to the HesB/IscA family.</text>
</comment>
<dbReference type="SUPFAM" id="SSF89360">
    <property type="entry name" value="HesB-like domain"/>
    <property type="match status" value="1"/>
</dbReference>
<gene>
    <name evidence="3" type="ORF">ISO4_02199</name>
</gene>
<dbReference type="RefSeq" id="WP_142948488.1">
    <property type="nucleotide sequence ID" value="NZ_ARXR01000018.1"/>
</dbReference>
<dbReference type="EMBL" id="ARXR01000018">
    <property type="protein sequence ID" value="MBF5053597.1"/>
    <property type="molecule type" value="Genomic_DNA"/>
</dbReference>
<dbReference type="InterPro" id="IPR017870">
    <property type="entry name" value="FeS_cluster_insertion_CS"/>
</dbReference>
<dbReference type="Proteomes" id="UP000644441">
    <property type="component" value="Unassembled WGS sequence"/>
</dbReference>
<evidence type="ECO:0000313" key="3">
    <source>
        <dbReference type="EMBL" id="MBF5053597.1"/>
    </source>
</evidence>
<evidence type="ECO:0000313" key="4">
    <source>
        <dbReference type="Proteomes" id="UP000644441"/>
    </source>
</evidence>
<sequence>MTVQTFVPGQVEIKMTEAARKQAQRELERAAAGGIRLDLDESGCSGYMYELEFVDQPVAGDKHFDVEGVPLYVPEKWLAMLNGLEIDYVKEGVNSLFKFRNPNATGECGCGESFTVEDMDEV</sequence>
<protein>
    <submittedName>
        <fullName evidence="3">Iron-binding protein IscA</fullName>
    </submittedName>
</protein>
<dbReference type="InterPro" id="IPR016092">
    <property type="entry name" value="ATAP"/>
</dbReference>
<comment type="caution">
    <text evidence="3">The sequence shown here is derived from an EMBL/GenBank/DDBJ whole genome shotgun (WGS) entry which is preliminary data.</text>
</comment>
<evidence type="ECO:0000256" key="1">
    <source>
        <dbReference type="ARBA" id="ARBA00006718"/>
    </source>
</evidence>
<reference evidence="3 4" key="1">
    <citation type="submission" date="2012-09" db="EMBL/GenBank/DDBJ databases">
        <title>Genome Sequence of alkane-degrading Bacterium Alcanivorax venustensis ISO4.</title>
        <authorList>
            <person name="Lai Q."/>
            <person name="Shao Z."/>
        </authorList>
    </citation>
    <scope>NUCLEOTIDE SEQUENCE [LARGE SCALE GENOMIC DNA]</scope>
    <source>
        <strain evidence="3 4">ISO4</strain>
    </source>
</reference>
<dbReference type="InterPro" id="IPR035903">
    <property type="entry name" value="HesB-like_dom_sf"/>
</dbReference>
<dbReference type="PANTHER" id="PTHR10072">
    <property type="entry name" value="IRON-SULFUR CLUSTER ASSEMBLY PROTEIN"/>
    <property type="match status" value="1"/>
</dbReference>
<proteinExistence type="inferred from homology"/>
<accession>A0ABS0AHI3</accession>
<name>A0ABS0AHI3_9GAMM</name>
<evidence type="ECO:0000259" key="2">
    <source>
        <dbReference type="Pfam" id="PF01521"/>
    </source>
</evidence>
<dbReference type="PANTHER" id="PTHR10072:SF41">
    <property type="entry name" value="IRON-SULFUR CLUSTER ASSEMBLY 1 HOMOLOG, MITOCHONDRIAL"/>
    <property type="match status" value="1"/>
</dbReference>